<comment type="caution">
    <text evidence="2">The sequence shown here is derived from an EMBL/GenBank/DDBJ whole genome shotgun (WGS) entry which is preliminary data.</text>
</comment>
<dbReference type="EMBL" id="JASAYJ010000013">
    <property type="protein sequence ID" value="MDP8187534.1"/>
    <property type="molecule type" value="Genomic_DNA"/>
</dbReference>
<dbReference type="InterPro" id="IPR025285">
    <property type="entry name" value="DUF4145"/>
</dbReference>
<gene>
    <name evidence="2" type="ORF">QJU78_07105</name>
</gene>
<evidence type="ECO:0000313" key="2">
    <source>
        <dbReference type="EMBL" id="MDP8187534.1"/>
    </source>
</evidence>
<organism evidence="2 3">
    <name type="scientific">Pasteurella atlantica</name>
    <dbReference type="NCBI Taxonomy" id="2827233"/>
    <lineage>
        <taxon>Bacteria</taxon>
        <taxon>Pseudomonadati</taxon>
        <taxon>Pseudomonadota</taxon>
        <taxon>Gammaproteobacteria</taxon>
        <taxon>Pasteurellales</taxon>
        <taxon>Pasteurellaceae</taxon>
        <taxon>Pasteurella</taxon>
    </lineage>
</organism>
<protein>
    <submittedName>
        <fullName evidence="2">DUF4145 domain-containing protein</fullName>
    </submittedName>
</protein>
<dbReference type="RefSeq" id="WP_211597608.1">
    <property type="nucleotide sequence ID" value="NZ_JAGRQI010000006.1"/>
</dbReference>
<sequence>MSYFHKITNQTCTNCKTVNANFHVMSCQPFSEKYVENQQTYFRESNKLFRLMCSCCNCNHPQIFDIRWLEEFVKIDGVIHQRPPEAREISAFLNCLSPEIVFNPIKYEFKEEPFSAKFSFKHHKWGQVINHRMVIIDRYPKVDFNLPKYLPEKVEKTLNDLYSTSSPTLQVIQSRKVLETICRDKLPTIKKDKLNKMLHQLLESEAITESIKNWVHTLRILGNEAVHEDEEFTELQAQEIISLLTAIIDLIYTYPEKIEQLRKTK</sequence>
<evidence type="ECO:0000259" key="1">
    <source>
        <dbReference type="Pfam" id="PF13643"/>
    </source>
</evidence>
<dbReference type="Pfam" id="PF13643">
    <property type="entry name" value="DUF4145"/>
    <property type="match status" value="1"/>
</dbReference>
<accession>A0AAW8CME7</accession>
<dbReference type="AlphaFoldDB" id="A0AAW8CME7"/>
<dbReference type="Proteomes" id="UP001230466">
    <property type="component" value="Unassembled WGS sequence"/>
</dbReference>
<reference evidence="2" key="1">
    <citation type="journal article" date="2023" name="Front. Microbiol.">
        <title>Phylogeography and host specificity of Pasteurellaceae pathogenic to sea-farmed fish in the north-east Atlantic.</title>
        <authorList>
            <person name="Gulla S."/>
            <person name="Colquhoun D.J."/>
            <person name="Olsen A.B."/>
            <person name="Spilsberg B."/>
            <person name="Lagesen K."/>
            <person name="Aakesson C.P."/>
            <person name="Strom S."/>
            <person name="Manji F."/>
            <person name="Birkbeck T.H."/>
            <person name="Nilsen H.K."/>
        </authorList>
    </citation>
    <scope>NUCLEOTIDE SEQUENCE</scope>
    <source>
        <strain evidence="2">VIB1234</strain>
    </source>
</reference>
<proteinExistence type="predicted"/>
<feature type="domain" description="DUF4145" evidence="1">
    <location>
        <begin position="165"/>
        <end position="243"/>
    </location>
</feature>
<name>A0AAW8CME7_9PAST</name>
<evidence type="ECO:0000313" key="3">
    <source>
        <dbReference type="Proteomes" id="UP001230466"/>
    </source>
</evidence>